<dbReference type="InterPro" id="IPR010982">
    <property type="entry name" value="Lambda_DNA-bd_dom_sf"/>
</dbReference>
<proteinExistence type="predicted"/>
<evidence type="ECO:0000313" key="3">
    <source>
        <dbReference type="Proteomes" id="UP000005850"/>
    </source>
</evidence>
<dbReference type="SUPFAM" id="SSF47413">
    <property type="entry name" value="lambda repressor-like DNA-binding domains"/>
    <property type="match status" value="1"/>
</dbReference>
<dbReference type="AlphaFoldDB" id="A0A075RDI6"/>
<dbReference type="EMBL" id="CP007806">
    <property type="protein sequence ID" value="AIG27475.1"/>
    <property type="molecule type" value="Genomic_DNA"/>
</dbReference>
<sequence length="70" mass="8184">MPFTFKPLWKLLIDRDMKRVDLRDAIHLSPSTLAKMGKDEYVALEVLDKICTHLDCKIEDIMEHVPDKSE</sequence>
<dbReference type="eggNOG" id="COG3655">
    <property type="taxonomic scope" value="Bacteria"/>
</dbReference>
<dbReference type="InterPro" id="IPR001387">
    <property type="entry name" value="Cro/C1-type_HTH"/>
</dbReference>
<dbReference type="HOGENOM" id="CLU_066192_31_1_9"/>
<feature type="domain" description="HTH cro/C1-type" evidence="1">
    <location>
        <begin position="8"/>
        <end position="67"/>
    </location>
</feature>
<accession>A0A075RDI6</accession>
<reference evidence="2 3" key="1">
    <citation type="journal article" date="2011" name="J. Bacteriol.">
        <title>Genome sequence of Brevibacillus laterosporus LMG 15441, a pathogen of invertebrates.</title>
        <authorList>
            <person name="Djukic M."/>
            <person name="Poehlein A."/>
            <person name="Thurmer A."/>
            <person name="Daniel R."/>
        </authorList>
    </citation>
    <scope>NUCLEOTIDE SEQUENCE [LARGE SCALE GENOMIC DNA]</scope>
    <source>
        <strain evidence="2 3">LMG 15441</strain>
    </source>
</reference>
<dbReference type="STRING" id="1042163.BRLA_c031630"/>
<keyword evidence="3" id="KW-1185">Reference proteome</keyword>
<dbReference type="Pfam" id="PF13443">
    <property type="entry name" value="HTH_26"/>
    <property type="match status" value="1"/>
</dbReference>
<dbReference type="Proteomes" id="UP000005850">
    <property type="component" value="Chromosome"/>
</dbReference>
<organism evidence="2 3">
    <name type="scientific">Brevibacillus laterosporus LMG 15441</name>
    <dbReference type="NCBI Taxonomy" id="1042163"/>
    <lineage>
        <taxon>Bacteria</taxon>
        <taxon>Bacillati</taxon>
        <taxon>Bacillota</taxon>
        <taxon>Bacilli</taxon>
        <taxon>Bacillales</taxon>
        <taxon>Paenibacillaceae</taxon>
        <taxon>Brevibacillus</taxon>
    </lineage>
</organism>
<evidence type="ECO:0000313" key="2">
    <source>
        <dbReference type="EMBL" id="AIG27475.1"/>
    </source>
</evidence>
<protein>
    <submittedName>
        <fullName evidence="2">Putative transcriptional regulator</fullName>
    </submittedName>
</protein>
<dbReference type="GO" id="GO:0003677">
    <property type="term" value="F:DNA binding"/>
    <property type="evidence" value="ECO:0007669"/>
    <property type="project" value="InterPro"/>
</dbReference>
<name>A0A075RDI6_BRELA</name>
<dbReference type="KEGG" id="blr:BRLA_c031630"/>
<dbReference type="RefSeq" id="WP_041752285.1">
    <property type="nucleotide sequence ID" value="NZ_CP007806.1"/>
</dbReference>
<gene>
    <name evidence="2" type="ORF">BRLA_c031630</name>
</gene>
<evidence type="ECO:0000259" key="1">
    <source>
        <dbReference type="Pfam" id="PF13443"/>
    </source>
</evidence>